<dbReference type="EMBL" id="JAENRR010000097">
    <property type="protein sequence ID" value="MBK3519851.1"/>
    <property type="molecule type" value="Genomic_DNA"/>
</dbReference>
<keyword evidence="1" id="KW-0732">Signal</keyword>
<evidence type="ECO:0000256" key="1">
    <source>
        <dbReference type="SAM" id="SignalP"/>
    </source>
</evidence>
<evidence type="ECO:0008006" key="4">
    <source>
        <dbReference type="Google" id="ProtNLM"/>
    </source>
</evidence>
<protein>
    <recommendedName>
        <fullName evidence="4">Secretion system C-terminal sorting domain-containing protein</fullName>
    </recommendedName>
</protein>
<proteinExistence type="predicted"/>
<comment type="caution">
    <text evidence="2">The sequence shown here is derived from an EMBL/GenBank/DDBJ whole genome shotgun (WGS) entry which is preliminary data.</text>
</comment>
<sequence length="100" mass="11101">MNRLKTFLIVSGMLFSLSAMAGESGIIKVNHHPESGYSVLSIINNQLNYNTLEVICNSSGQTLMNDRIKNQASYQKLLDFKELEDGSYTAQISGDNELIL</sequence>
<feature type="signal peptide" evidence="1">
    <location>
        <begin position="1"/>
        <end position="21"/>
    </location>
</feature>
<dbReference type="Proteomes" id="UP000605676">
    <property type="component" value="Unassembled WGS sequence"/>
</dbReference>
<organism evidence="2 3">
    <name type="scientific">Carboxylicivirga marina</name>
    <dbReference type="NCBI Taxonomy" id="2800988"/>
    <lineage>
        <taxon>Bacteria</taxon>
        <taxon>Pseudomonadati</taxon>
        <taxon>Bacteroidota</taxon>
        <taxon>Bacteroidia</taxon>
        <taxon>Marinilabiliales</taxon>
        <taxon>Marinilabiliaceae</taxon>
        <taxon>Carboxylicivirga</taxon>
    </lineage>
</organism>
<evidence type="ECO:0000313" key="2">
    <source>
        <dbReference type="EMBL" id="MBK3519851.1"/>
    </source>
</evidence>
<accession>A0ABS1HQK1</accession>
<dbReference type="RefSeq" id="WP_200467070.1">
    <property type="nucleotide sequence ID" value="NZ_JAENRR010000097.1"/>
</dbReference>
<keyword evidence="3" id="KW-1185">Reference proteome</keyword>
<gene>
    <name evidence="2" type="ORF">JIV24_21090</name>
</gene>
<feature type="chain" id="PRO_5046698716" description="Secretion system C-terminal sorting domain-containing protein" evidence="1">
    <location>
        <begin position="22"/>
        <end position="100"/>
    </location>
</feature>
<evidence type="ECO:0000313" key="3">
    <source>
        <dbReference type="Proteomes" id="UP000605676"/>
    </source>
</evidence>
<name>A0ABS1HQK1_9BACT</name>
<reference evidence="2 3" key="1">
    <citation type="submission" date="2021-01" db="EMBL/GenBank/DDBJ databases">
        <title>Carboxyliciviraga sp.nov., isolated from coastal sediments.</title>
        <authorList>
            <person name="Lu D."/>
            <person name="Zhang T."/>
        </authorList>
    </citation>
    <scope>NUCLEOTIDE SEQUENCE [LARGE SCALE GENOMIC DNA]</scope>
    <source>
        <strain evidence="2 3">N1Y132</strain>
    </source>
</reference>